<proteinExistence type="predicted"/>
<evidence type="ECO:0000256" key="1">
    <source>
        <dbReference type="SAM" id="MobiDB-lite"/>
    </source>
</evidence>
<keyword evidence="3" id="KW-1185">Reference proteome</keyword>
<accession>A0A4Q2D8S0</accession>
<evidence type="ECO:0000313" key="2">
    <source>
        <dbReference type="EMBL" id="RXW15061.1"/>
    </source>
</evidence>
<protein>
    <submittedName>
        <fullName evidence="2">Uncharacterized protein</fullName>
    </submittedName>
</protein>
<reference evidence="2 3" key="1">
    <citation type="submission" date="2019-01" db="EMBL/GenBank/DDBJ databases">
        <title>Draft genome sequence of Psathyrella aberdarensis IHI B618.</title>
        <authorList>
            <person name="Buettner E."/>
            <person name="Kellner H."/>
        </authorList>
    </citation>
    <scope>NUCLEOTIDE SEQUENCE [LARGE SCALE GENOMIC DNA]</scope>
    <source>
        <strain evidence="2 3">IHI B618</strain>
    </source>
</reference>
<gene>
    <name evidence="2" type="ORF">EST38_g10794</name>
</gene>
<dbReference type="AlphaFoldDB" id="A0A4Q2D8S0"/>
<comment type="caution">
    <text evidence="2">The sequence shown here is derived from an EMBL/GenBank/DDBJ whole genome shotgun (WGS) entry which is preliminary data.</text>
</comment>
<organism evidence="2 3">
    <name type="scientific">Candolleomyces aberdarensis</name>
    <dbReference type="NCBI Taxonomy" id="2316362"/>
    <lineage>
        <taxon>Eukaryota</taxon>
        <taxon>Fungi</taxon>
        <taxon>Dikarya</taxon>
        <taxon>Basidiomycota</taxon>
        <taxon>Agaricomycotina</taxon>
        <taxon>Agaricomycetes</taxon>
        <taxon>Agaricomycetidae</taxon>
        <taxon>Agaricales</taxon>
        <taxon>Agaricineae</taxon>
        <taxon>Psathyrellaceae</taxon>
        <taxon>Candolleomyces</taxon>
    </lineage>
</organism>
<dbReference type="EMBL" id="SDEE01000604">
    <property type="protein sequence ID" value="RXW15061.1"/>
    <property type="molecule type" value="Genomic_DNA"/>
</dbReference>
<feature type="region of interest" description="Disordered" evidence="1">
    <location>
        <begin position="153"/>
        <end position="211"/>
    </location>
</feature>
<evidence type="ECO:0000313" key="3">
    <source>
        <dbReference type="Proteomes" id="UP000290288"/>
    </source>
</evidence>
<feature type="compositionally biased region" description="Low complexity" evidence="1">
    <location>
        <begin position="165"/>
        <end position="182"/>
    </location>
</feature>
<dbReference type="Proteomes" id="UP000290288">
    <property type="component" value="Unassembled WGS sequence"/>
</dbReference>
<name>A0A4Q2D8S0_9AGAR</name>
<sequence>MAGQPRAWVNPTDEPFMLYRDPPPWSALADALHAMRSEDARRREALKAAVAMRSSDFADIDRTKRKGAEVKQQLENLVLKRKQMHEDFGLPQPTPLATRPAAATVNPFKRKAKAGIGPHDEPVASTSCGKGLVPISLVPTPVFTQELLDVSAKENKKAAMGEKGSSQLPSKSSRRSSLPSSTSKRKQPRISEPPLKKAGGFDWQKWGKGGP</sequence>
<dbReference type="OrthoDB" id="3215314at2759"/>